<evidence type="ECO:0000313" key="3">
    <source>
        <dbReference type="Proteomes" id="UP001642484"/>
    </source>
</evidence>
<keyword evidence="3" id="KW-1185">Reference proteome</keyword>
<dbReference type="InterPro" id="IPR026983">
    <property type="entry name" value="DHC"/>
</dbReference>
<dbReference type="InterPro" id="IPR042222">
    <property type="entry name" value="Dynein_2_N"/>
</dbReference>
<dbReference type="InterPro" id="IPR003593">
    <property type="entry name" value="AAA+_ATPase"/>
</dbReference>
<gene>
    <name evidence="2" type="ORF">CCMP2556_LOCUS17195</name>
</gene>
<dbReference type="Gene3D" id="1.10.8.710">
    <property type="match status" value="1"/>
</dbReference>
<dbReference type="Gene3D" id="3.40.50.300">
    <property type="entry name" value="P-loop containing nucleotide triphosphate hydrolases"/>
    <property type="match status" value="3"/>
</dbReference>
<dbReference type="InterPro" id="IPR027417">
    <property type="entry name" value="P-loop_NTPase"/>
</dbReference>
<accession>A0ABP0KP77</accession>
<organism evidence="2 3">
    <name type="scientific">Durusdinium trenchii</name>
    <dbReference type="NCBI Taxonomy" id="1381693"/>
    <lineage>
        <taxon>Eukaryota</taxon>
        <taxon>Sar</taxon>
        <taxon>Alveolata</taxon>
        <taxon>Dinophyceae</taxon>
        <taxon>Suessiales</taxon>
        <taxon>Symbiodiniaceae</taxon>
        <taxon>Durusdinium</taxon>
    </lineage>
</organism>
<dbReference type="Gene3D" id="1.20.140.100">
    <property type="entry name" value="Dynein heavy chain, N-terminal domain 2"/>
    <property type="match status" value="1"/>
</dbReference>
<dbReference type="Proteomes" id="UP001642484">
    <property type="component" value="Unassembled WGS sequence"/>
</dbReference>
<dbReference type="SUPFAM" id="SSF52540">
    <property type="entry name" value="P-loop containing nucleoside triphosphate hydrolases"/>
    <property type="match status" value="3"/>
</dbReference>
<dbReference type="Gene3D" id="1.20.920.30">
    <property type="match status" value="1"/>
</dbReference>
<dbReference type="InterPro" id="IPR041466">
    <property type="entry name" value="Dynein_AAA5_ext"/>
</dbReference>
<feature type="domain" description="AAA+ ATPase" evidence="1">
    <location>
        <begin position="1957"/>
        <end position="2086"/>
    </location>
</feature>
<feature type="domain" description="AAA+ ATPase" evidence="1">
    <location>
        <begin position="1602"/>
        <end position="1757"/>
    </location>
</feature>
<dbReference type="Gene3D" id="1.10.287.2620">
    <property type="match status" value="1"/>
</dbReference>
<dbReference type="PANTHER" id="PTHR45703">
    <property type="entry name" value="DYNEIN HEAVY CHAIN"/>
    <property type="match status" value="1"/>
</dbReference>
<dbReference type="SMART" id="SM00382">
    <property type="entry name" value="AAA"/>
    <property type="match status" value="3"/>
</dbReference>
<dbReference type="InterPro" id="IPR035699">
    <property type="entry name" value="AAA_6"/>
</dbReference>
<feature type="domain" description="AAA+ ATPase" evidence="1">
    <location>
        <begin position="1321"/>
        <end position="1460"/>
    </location>
</feature>
<evidence type="ECO:0000259" key="1">
    <source>
        <dbReference type="SMART" id="SM00382"/>
    </source>
</evidence>
<proteinExistence type="predicted"/>
<reference evidence="2 3" key="1">
    <citation type="submission" date="2024-02" db="EMBL/GenBank/DDBJ databases">
        <authorList>
            <person name="Chen Y."/>
            <person name="Shah S."/>
            <person name="Dougan E. K."/>
            <person name="Thang M."/>
            <person name="Chan C."/>
        </authorList>
    </citation>
    <scope>NUCLEOTIDE SEQUENCE [LARGE SCALE GENOMIC DNA]</scope>
</reference>
<dbReference type="Pfam" id="PF08393">
    <property type="entry name" value="DHC_N2"/>
    <property type="match status" value="1"/>
</dbReference>
<evidence type="ECO:0000313" key="2">
    <source>
        <dbReference type="EMBL" id="CAK9028696.1"/>
    </source>
</evidence>
<name>A0ABP0KP77_9DINO</name>
<dbReference type="Pfam" id="PF12775">
    <property type="entry name" value="AAA_7"/>
    <property type="match status" value="1"/>
</dbReference>
<dbReference type="InterPro" id="IPR042228">
    <property type="entry name" value="Dynein_linker_3"/>
</dbReference>
<dbReference type="Gene3D" id="1.20.58.1120">
    <property type="match status" value="1"/>
</dbReference>
<dbReference type="Pfam" id="PF12774">
    <property type="entry name" value="AAA_6"/>
    <property type="match status" value="1"/>
</dbReference>
<dbReference type="InterPro" id="IPR013602">
    <property type="entry name" value="Dynein_heavy_linker"/>
</dbReference>
<comment type="caution">
    <text evidence="2">The sequence shown here is derived from an EMBL/GenBank/DDBJ whole genome shotgun (WGS) entry which is preliminary data.</text>
</comment>
<dbReference type="Gene3D" id="3.20.180.20">
    <property type="entry name" value="Dynein heavy chain, N-terminal domain 2"/>
    <property type="match status" value="1"/>
</dbReference>
<sequence length="2208" mass="251712">MDNIFVRSHPAKAIDFPPLLDEFSRTLAAPYGEDLHHGSSSGRIASHLSPLSGILVWSHEGKCLKWRQRKIPKKDGKGQQPEYAPMDILEREFEHSQILPGSSLEVELKEAGVSRRTFYGGLLRYNYYITDGISDAAVAPINSEWLENVAFLVEADRLFKDLDPQVVQSIMEAVVIEMKAGYVRACKRAIADYIFKDQDSRERALVPFIPSPVPDWGTVPFEGIEGTVGGPPDEWRDGIEENRNAVVRILTVCNQSALRLLYLWYGTGTGYGSMLLVDLPPPSSSMVDIDHFSERQKSCCHDVFTKFKSQWFEEVCAVLREESLHLRSPTEARFFRGVLALLSVQTRHLVAQSVHEYTVFFERFSNPKPLTPEEVTKLKDYEEREDAFLVVKLVPKGEEVKLKDSTERVVERVLRVFRDFVVCLNDIPSPESRVQASSGASKETKNLWGTYLEEQHVQQAEKLIERTVHFNMANASEAVRIYDEYTYLLTEEDRIKEFVKDSSKTIPNFLQKIDSFKAVDLRIRRELPGEMRMQMVTVDCRELNETLRSHAATCMSLLLEHVAQMNLERNERLCKGFDSIVTAVAKKPTNATELVDIEQQLEQFRGSTLKDMLDEFQDIRAWQQMLYDCEHLLTPRDFKAIVDTAVWVQNIDSKMLKNEQSLRTERDGIEKKFKKDRQAFEDDLTGYLAMVNKFKEAGDLKKMDDNSERIVLLKDHLQHARNEAEKIREKEILLDWDPSDFEKLTEAIDKLAPYDDLWELVHKWTTEEKKWMRGPLFSLEPEAVDATANSLAKRAMKLQGFFESQNLQAPVFVAKKIKKEADTFKQYLPLIHALCNPGLRPRHWEEISEVVHFAMERDSAFTLSRVVDMDVATHLTALQEISDSASREYGLEKTLESIYEQWQPVNFELKAWKDTETYIVAGSTVDEMQSLMDDHIIKVQTMKGSPYAKAFMEKITSLESWLLQTQEIMDIWMKVQGVWLYLEPIFSSEDIVKQMPTEATIFKQVDMDWRATMAAALEAGKAMEATKAEGLLEMLQKCNGNLDVVQKGLNDYLEMKRLAFPRFFFLSNDNLLEILSETKDPTRVNPHMKKAFEGIQSLEFQPDQRITAMISSEKEVVPVKNPVDPHAARGNVELWLVEVEAAMLETIRHVCLASAKDYEERNKFTDWLKQWPGQAVIAIFCLFWTREVEAGLKSNGKDGVLQVADKLKLTLADIIDLVRNDIPPLTRCTLEALIVIFVHNKDTVEELGALGTSVVDDFDWLVQLRYYVEENPEKPHQQDLFVRITNSFLGYAYEYLGNSSRLIVTPLTDRCYRTCCGALHLLYGAAPEGPAGTGKTETVKDLAKALARFCVVFNCSDELDYLAMAKFFKGLAASGGWACFDEFNRIDAEVLSVIAQQILCIQNAIREKKTHFEFEGTELPIIWTCNCFITMNPGYAGRAELPDNLKALFRTVAMMVPDYAMIAEIKLYSYGYEDSRSLAQKIVTTYKLCSEQLSSQKHYDYGMRAVFAVLVQAGRLKRNNPTQEEAKLMLQSVNDVNLAKFLDFDVPLYNGITKDLFPGVELPQPDYSMMVNKLTQNLDVTHCQAHPYFIDKIIQFYECHLVRHSVMLVGMPFSGKTTALNTLQKALTDLAQEGSMHAGCIVHQARLNPKSIPARDLYGCFEEVSREWVDGIVAVLFREFARNQTEERKWLVFDGPVDAVWIENMNTVMDENKKLCLNSGEIIAMSANMRTIIEPMDVEVASPATISRNGMVFFEPHLMGYQHLIDKTLKGGLPKEMEEAERSAIASMIDFLVPPLIAYVQKACRTVSPVQEQNLVQSFLQLLTTKLQTGYKDPNMSREAVDPKAIITMIDCYAIWSAIWGIGAACETNSRPMFGSFLRKLLTGQESPKPPKKIQPNLPDRGSVFDYVVDLKQPGWTTWMDTVEAQSIPNSAQVQNIIVQTVDNVRYRHLLEHCIEHRMKLLFCGPTGTGKTVYMQQALMAMPKETHMSIQIGFSAQTKCSQTQDLVDAKLERRRKGVYGPPMGRTCVVMVDDLNMPVKEKYGAMPPIEILRQSMDSTAYGPTGGWFDRKDATHPFRSIIDVVYFAAMGPPGGGRNFITPRILGHMYLVGFPLLDDDNMMQIFNTVLEWKFRAENYPAEVASLSKKMVQATLEIYKNTSNELRPTPMKVHYTFNLRDFSKVICGVGAPEWRWCVLFVPEEEYTGILRR</sequence>
<dbReference type="EMBL" id="CAXAMN010009446">
    <property type="protein sequence ID" value="CAK9028696.1"/>
    <property type="molecule type" value="Genomic_DNA"/>
</dbReference>
<dbReference type="InterPro" id="IPR043157">
    <property type="entry name" value="Dynein_AAA1S"/>
</dbReference>
<dbReference type="PANTHER" id="PTHR45703:SF1">
    <property type="entry name" value="DYNEINS HEAVY CHAIN"/>
    <property type="match status" value="1"/>
</dbReference>
<dbReference type="Gene3D" id="1.10.472.130">
    <property type="match status" value="1"/>
</dbReference>
<protein>
    <recommendedName>
        <fullName evidence="1">AAA+ ATPase domain-containing protein</fullName>
    </recommendedName>
</protein>
<dbReference type="Pfam" id="PF17852">
    <property type="entry name" value="Dynein_AAA_lid"/>
    <property type="match status" value="1"/>
</dbReference>